<dbReference type="SUPFAM" id="SSF55124">
    <property type="entry name" value="Nitrite/Sulfite reductase N-terminal domain-like"/>
    <property type="match status" value="1"/>
</dbReference>
<keyword evidence="9" id="KW-0614">Plasmid</keyword>
<evidence type="ECO:0000313" key="10">
    <source>
        <dbReference type="Proteomes" id="UP000006875"/>
    </source>
</evidence>
<dbReference type="GO" id="GO:0051539">
    <property type="term" value="F:4 iron, 4 sulfur cluster binding"/>
    <property type="evidence" value="ECO:0007669"/>
    <property type="project" value="UniProtKB-KW"/>
</dbReference>
<keyword evidence="5" id="KW-0560">Oxidoreductase</keyword>
<dbReference type="GO" id="GO:0000103">
    <property type="term" value="P:sulfate assimilation"/>
    <property type="evidence" value="ECO:0007669"/>
    <property type="project" value="TreeGrafter"/>
</dbReference>
<evidence type="ECO:0000256" key="7">
    <source>
        <dbReference type="ARBA" id="ARBA00023014"/>
    </source>
</evidence>
<dbReference type="KEGG" id="ipo:Ilyop_2216"/>
<feature type="domain" description="4Fe-4S ferredoxin-type" evidence="8">
    <location>
        <begin position="165"/>
        <end position="196"/>
    </location>
</feature>
<dbReference type="InterPro" id="IPR036136">
    <property type="entry name" value="Nit/Sulf_reduc_fer-like_dom_sf"/>
</dbReference>
<dbReference type="PROSITE" id="PS00365">
    <property type="entry name" value="NIR_SIR"/>
    <property type="match status" value="1"/>
</dbReference>
<dbReference type="Pfam" id="PF01077">
    <property type="entry name" value="NIR_SIR"/>
    <property type="match status" value="1"/>
</dbReference>
<dbReference type="PRINTS" id="PR00397">
    <property type="entry name" value="SIROHAEM"/>
</dbReference>
<dbReference type="Proteomes" id="UP000006875">
    <property type="component" value="Plasmid pILYOP01"/>
</dbReference>
<dbReference type="AlphaFoldDB" id="E3HCK3"/>
<evidence type="ECO:0000256" key="3">
    <source>
        <dbReference type="ARBA" id="ARBA00022617"/>
    </source>
</evidence>
<evidence type="ECO:0000256" key="2">
    <source>
        <dbReference type="ARBA" id="ARBA00022485"/>
    </source>
</evidence>
<dbReference type="Pfam" id="PF03460">
    <property type="entry name" value="NIR_SIR_ferr"/>
    <property type="match status" value="1"/>
</dbReference>
<dbReference type="GO" id="GO:0020037">
    <property type="term" value="F:heme binding"/>
    <property type="evidence" value="ECO:0007669"/>
    <property type="project" value="InterPro"/>
</dbReference>
<dbReference type="PANTHER" id="PTHR11493">
    <property type="entry name" value="SULFITE REDUCTASE [NADPH] SUBUNIT BETA-RELATED"/>
    <property type="match status" value="1"/>
</dbReference>
<dbReference type="SUPFAM" id="SSF56014">
    <property type="entry name" value="Nitrite and sulphite reductase 4Fe-4S domain-like"/>
    <property type="match status" value="1"/>
</dbReference>
<name>E3HCK3_ILYPC</name>
<dbReference type="Gene3D" id="3.30.70.20">
    <property type="match status" value="1"/>
</dbReference>
<dbReference type="InterPro" id="IPR006067">
    <property type="entry name" value="NO2/SO3_Rdtase_4Fe4S_dom"/>
</dbReference>
<evidence type="ECO:0000313" key="9">
    <source>
        <dbReference type="EMBL" id="ADO83979.1"/>
    </source>
</evidence>
<reference evidence="9 10" key="1">
    <citation type="journal article" date="2010" name="Stand. Genomic Sci.">
        <title>Complete genome sequence of Ilyobacter polytropus type strain (CuHbu1).</title>
        <authorList>
            <person name="Sikorski J."/>
            <person name="Chertkov O."/>
            <person name="Lapidus A."/>
            <person name="Nolan M."/>
            <person name="Lucas S."/>
            <person name="Del Rio T.G."/>
            <person name="Tice H."/>
            <person name="Cheng J.F."/>
            <person name="Tapia R."/>
            <person name="Han C."/>
            <person name="Goodwin L."/>
            <person name="Pitluck S."/>
            <person name="Liolios K."/>
            <person name="Ivanova N."/>
            <person name="Mavromatis K."/>
            <person name="Mikhailova N."/>
            <person name="Pati A."/>
            <person name="Chen A."/>
            <person name="Palaniappan K."/>
            <person name="Land M."/>
            <person name="Hauser L."/>
            <person name="Chang Y.J."/>
            <person name="Jeffries C.D."/>
            <person name="Brambilla E."/>
            <person name="Yasawong M."/>
            <person name="Rohde M."/>
            <person name="Pukall R."/>
            <person name="Spring S."/>
            <person name="Goker M."/>
            <person name="Woyke T."/>
            <person name="Bristow J."/>
            <person name="Eisen J.A."/>
            <person name="Markowitz V."/>
            <person name="Hugenholtz P."/>
            <person name="Kyrpides N.C."/>
            <person name="Klenk H.P."/>
        </authorList>
    </citation>
    <scope>NUCLEOTIDE SEQUENCE [LARGE SCALE GENOMIC DNA]</scope>
    <source>
        <strain evidence="10">ATCC 51220 / DSM 2926 / LMG 16218 / CuHBu1</strain>
        <plasmid evidence="10">pILYOP01</plasmid>
    </source>
</reference>
<dbReference type="InterPro" id="IPR005117">
    <property type="entry name" value="NiRdtase/SiRdtase_haem-b_fer"/>
</dbReference>
<evidence type="ECO:0000256" key="4">
    <source>
        <dbReference type="ARBA" id="ARBA00022723"/>
    </source>
</evidence>
<gene>
    <name evidence="9" type="ordered locus">Ilyop_2216</name>
</gene>
<dbReference type="EMBL" id="CP002282">
    <property type="protein sequence ID" value="ADO83979.1"/>
    <property type="molecule type" value="Genomic_DNA"/>
</dbReference>
<dbReference type="InterPro" id="IPR017896">
    <property type="entry name" value="4Fe4S_Fe-S-bd"/>
</dbReference>
<dbReference type="PANTHER" id="PTHR11493:SF54">
    <property type="entry name" value="ANAEROBIC SULFITE REDUCTASE SUBUNIT C"/>
    <property type="match status" value="1"/>
</dbReference>
<proteinExistence type="inferred from homology"/>
<dbReference type="Pfam" id="PF00037">
    <property type="entry name" value="Fer4"/>
    <property type="match status" value="1"/>
</dbReference>
<dbReference type="InterPro" id="IPR017900">
    <property type="entry name" value="4Fe4S_Fe_S_CS"/>
</dbReference>
<comment type="similarity">
    <text evidence="1">Belongs to the nitrite and sulfite reductase 4Fe-4S domain family.</text>
</comment>
<dbReference type="InterPro" id="IPR014261">
    <property type="entry name" value="Sulphite_reductase_C"/>
</dbReference>
<dbReference type="OrthoDB" id="9800558at2"/>
<dbReference type="InterPro" id="IPR006066">
    <property type="entry name" value="NO2/SO3_Rdtase_FeS/sirohaem_BS"/>
</dbReference>
<dbReference type="Gene3D" id="3.30.413.10">
    <property type="entry name" value="Sulfite Reductase Hemoprotein, domain 1"/>
    <property type="match status" value="1"/>
</dbReference>
<geneLocation type="plasmid" evidence="9 10">
    <name>pILYOP01</name>
</geneLocation>
<keyword evidence="4" id="KW-0479">Metal-binding</keyword>
<protein>
    <submittedName>
        <fullName evidence="9">Sulfite reductase, subunit C</fullName>
    </submittedName>
</protein>
<dbReference type="SUPFAM" id="SSF54862">
    <property type="entry name" value="4Fe-4S ferredoxins"/>
    <property type="match status" value="1"/>
</dbReference>
<dbReference type="GO" id="GO:0046872">
    <property type="term" value="F:metal ion binding"/>
    <property type="evidence" value="ECO:0007669"/>
    <property type="project" value="UniProtKB-KW"/>
</dbReference>
<dbReference type="Gene3D" id="3.90.480.10">
    <property type="entry name" value="Sulfite Reductase Hemoprotein,Domain 2"/>
    <property type="match status" value="1"/>
</dbReference>
<keyword evidence="2" id="KW-0004">4Fe-4S</keyword>
<feature type="domain" description="4Fe-4S ferredoxin-type" evidence="8">
    <location>
        <begin position="197"/>
        <end position="226"/>
    </location>
</feature>
<keyword evidence="6" id="KW-0408">Iron</keyword>
<dbReference type="RefSeq" id="WP_013388640.1">
    <property type="nucleotide sequence ID" value="NC_014633.1"/>
</dbReference>
<evidence type="ECO:0000256" key="6">
    <source>
        <dbReference type="ARBA" id="ARBA00023004"/>
    </source>
</evidence>
<keyword evidence="10" id="KW-1185">Reference proteome</keyword>
<sequence>MSLDINRKKVTKNAYRVTKVRDKTTLRVRVPGGEISGELLLKVSEIANNYGNGKVHLTTRQGFEIMGIDWDKIDEVNLVVESLMEGLGINHNDKNKGYPAAGTRNIAACIGNKICPKAQYNTTELAKKIEKKVFPHDFHFKIALTGCPNDCQKIRMHDFGIIGMTLPKLEPHRCISCGRCEKKCKSLSTGAIKMNNYKPVREHDRCIGCGECVLNCPVSAWTRDSKKYYRLAIMGRTGKRNPRLAEDWMIWADEESIIKIIKNTYDYVNEYIDRTLPKEHIGYIVDRTGFMEFKKWALKEVKLPSETVTKDNIYWSGVKYPGIK</sequence>
<dbReference type="GO" id="GO:0009337">
    <property type="term" value="C:sulfite reductase complex (NADPH)"/>
    <property type="evidence" value="ECO:0007669"/>
    <property type="project" value="TreeGrafter"/>
</dbReference>
<dbReference type="GO" id="GO:0016002">
    <property type="term" value="F:sulfite reductase activity"/>
    <property type="evidence" value="ECO:0007669"/>
    <property type="project" value="TreeGrafter"/>
</dbReference>
<accession>E3HCK3</accession>
<dbReference type="GO" id="GO:0050311">
    <property type="term" value="F:sulfite reductase (ferredoxin) activity"/>
    <property type="evidence" value="ECO:0007669"/>
    <property type="project" value="TreeGrafter"/>
</dbReference>
<keyword evidence="7" id="KW-0411">Iron-sulfur</keyword>
<dbReference type="PROSITE" id="PS51379">
    <property type="entry name" value="4FE4S_FER_2"/>
    <property type="match status" value="2"/>
</dbReference>
<dbReference type="HOGENOM" id="CLU_072599_1_0_0"/>
<dbReference type="NCBIfam" id="TIGR02912">
    <property type="entry name" value="sulfite_red_C"/>
    <property type="match status" value="1"/>
</dbReference>
<dbReference type="InterPro" id="IPR045169">
    <property type="entry name" value="NO2/SO3_Rdtase_4Fe4S_prot"/>
</dbReference>
<organism evidence="9 10">
    <name type="scientific">Ilyobacter polytropus (strain ATCC 51220 / DSM 2926 / LMG 16218 / CuHBu1)</name>
    <dbReference type="NCBI Taxonomy" id="572544"/>
    <lineage>
        <taxon>Bacteria</taxon>
        <taxon>Fusobacteriati</taxon>
        <taxon>Fusobacteriota</taxon>
        <taxon>Fusobacteriia</taxon>
        <taxon>Fusobacteriales</taxon>
        <taxon>Fusobacteriaceae</taxon>
        <taxon>Ilyobacter</taxon>
    </lineage>
</organism>
<keyword evidence="3" id="KW-0349">Heme</keyword>
<evidence type="ECO:0000256" key="1">
    <source>
        <dbReference type="ARBA" id="ARBA00010429"/>
    </source>
</evidence>
<evidence type="ECO:0000259" key="8">
    <source>
        <dbReference type="PROSITE" id="PS51379"/>
    </source>
</evidence>
<evidence type="ECO:0000256" key="5">
    <source>
        <dbReference type="ARBA" id="ARBA00023002"/>
    </source>
</evidence>
<dbReference type="InterPro" id="IPR045854">
    <property type="entry name" value="NO2/SO3_Rdtase_4Fe4S_sf"/>
</dbReference>
<dbReference type="PROSITE" id="PS00198">
    <property type="entry name" value="4FE4S_FER_1"/>
    <property type="match status" value="1"/>
</dbReference>